<evidence type="ECO:0000313" key="8">
    <source>
        <dbReference type="EMBL" id="AGC42299.1"/>
    </source>
</evidence>
<dbReference type="EMBL" id="CP004025">
    <property type="protein sequence ID" value="AGC42299.1"/>
    <property type="molecule type" value="Genomic_DNA"/>
</dbReference>
<evidence type="ECO:0000256" key="6">
    <source>
        <dbReference type="SAM" id="MobiDB-lite"/>
    </source>
</evidence>
<protein>
    <recommendedName>
        <fullName evidence="1">non-specific serine/threonine protein kinase</fullName>
        <ecNumber evidence="1">2.7.11.1</ecNumber>
    </recommendedName>
</protein>
<dbReference type="HOGENOM" id="CLU_028595_2_0_7"/>
<feature type="region of interest" description="Disordered" evidence="6">
    <location>
        <begin position="387"/>
        <end position="423"/>
    </location>
</feature>
<dbReference type="InterPro" id="IPR011009">
    <property type="entry name" value="Kinase-like_dom_sf"/>
</dbReference>
<reference evidence="8 9" key="1">
    <citation type="journal article" date="2013" name="Genome Announc.">
        <title>Complete genome sequence of Myxococcus stipitatus strain DSM 14675, a fruiting myxobacterium.</title>
        <authorList>
            <person name="Huntley S."/>
            <person name="Kneip S."/>
            <person name="Treuner-Lange A."/>
            <person name="Sogaard-Andersen L."/>
        </authorList>
    </citation>
    <scope>NUCLEOTIDE SEQUENCE [LARGE SCALE GENOMIC DNA]</scope>
    <source>
        <strain evidence="9">DSM 14675 / JCM 12634 / Mx s8</strain>
    </source>
</reference>
<accession>L7U733</accession>
<dbReference type="PANTHER" id="PTHR43671:SF13">
    <property type="entry name" value="SERINE_THREONINE-PROTEIN KINASE NEK2"/>
    <property type="match status" value="1"/>
</dbReference>
<dbReference type="STRING" id="1278073.MYSTI_00950"/>
<dbReference type="Gene3D" id="1.10.510.10">
    <property type="entry name" value="Transferase(Phosphotransferase) domain 1"/>
    <property type="match status" value="1"/>
</dbReference>
<dbReference type="SUPFAM" id="SSF56112">
    <property type="entry name" value="Protein kinase-like (PK-like)"/>
    <property type="match status" value="1"/>
</dbReference>
<feature type="region of interest" description="Disordered" evidence="6">
    <location>
        <begin position="300"/>
        <end position="326"/>
    </location>
</feature>
<evidence type="ECO:0000256" key="5">
    <source>
        <dbReference type="ARBA" id="ARBA00022840"/>
    </source>
</evidence>
<dbReference type="GO" id="GO:0005524">
    <property type="term" value="F:ATP binding"/>
    <property type="evidence" value="ECO:0007669"/>
    <property type="project" value="UniProtKB-KW"/>
</dbReference>
<dbReference type="PROSITE" id="PS00108">
    <property type="entry name" value="PROTEIN_KINASE_ST"/>
    <property type="match status" value="1"/>
</dbReference>
<keyword evidence="2" id="KW-0808">Transferase</keyword>
<evidence type="ECO:0000259" key="7">
    <source>
        <dbReference type="PROSITE" id="PS50011"/>
    </source>
</evidence>
<dbReference type="CDD" id="cd14014">
    <property type="entry name" value="STKc_PknB_like"/>
    <property type="match status" value="1"/>
</dbReference>
<dbReference type="SMART" id="SM00220">
    <property type="entry name" value="S_TKc"/>
    <property type="match status" value="1"/>
</dbReference>
<keyword evidence="8" id="KW-0723">Serine/threonine-protein kinase</keyword>
<evidence type="ECO:0000256" key="3">
    <source>
        <dbReference type="ARBA" id="ARBA00022741"/>
    </source>
</evidence>
<dbReference type="InterPro" id="IPR008271">
    <property type="entry name" value="Ser/Thr_kinase_AS"/>
</dbReference>
<organism evidence="8 9">
    <name type="scientific">Myxococcus stipitatus (strain DSM 14675 / JCM 12634 / Mx s8)</name>
    <dbReference type="NCBI Taxonomy" id="1278073"/>
    <lineage>
        <taxon>Bacteria</taxon>
        <taxon>Pseudomonadati</taxon>
        <taxon>Myxococcota</taxon>
        <taxon>Myxococcia</taxon>
        <taxon>Myxococcales</taxon>
        <taxon>Cystobacterineae</taxon>
        <taxon>Myxococcaceae</taxon>
        <taxon>Myxococcus</taxon>
    </lineage>
</organism>
<dbReference type="AlphaFoldDB" id="L7U733"/>
<proteinExistence type="predicted"/>
<keyword evidence="4 8" id="KW-0418">Kinase</keyword>
<dbReference type="KEGG" id="msd:MYSTI_00950"/>
<gene>
    <name evidence="8" type="ordered locus">MYSTI_00950</name>
</gene>
<dbReference type="InterPro" id="IPR000719">
    <property type="entry name" value="Prot_kinase_dom"/>
</dbReference>
<dbReference type="Proteomes" id="UP000011131">
    <property type="component" value="Chromosome"/>
</dbReference>
<dbReference type="Pfam" id="PF00069">
    <property type="entry name" value="Pkinase"/>
    <property type="match status" value="1"/>
</dbReference>
<dbReference type="GO" id="GO:0004674">
    <property type="term" value="F:protein serine/threonine kinase activity"/>
    <property type="evidence" value="ECO:0007669"/>
    <property type="project" value="UniProtKB-KW"/>
</dbReference>
<name>L7U733_MYXSD</name>
<evidence type="ECO:0000256" key="4">
    <source>
        <dbReference type="ARBA" id="ARBA00022777"/>
    </source>
</evidence>
<evidence type="ECO:0000256" key="1">
    <source>
        <dbReference type="ARBA" id="ARBA00012513"/>
    </source>
</evidence>
<keyword evidence="5" id="KW-0067">ATP-binding</keyword>
<dbReference type="eggNOG" id="COG0515">
    <property type="taxonomic scope" value="Bacteria"/>
</dbReference>
<feature type="domain" description="Protein kinase" evidence="7">
    <location>
        <begin position="18"/>
        <end position="294"/>
    </location>
</feature>
<sequence length="423" mass="45586">MNGLLVLDAPEGTDIAGYTVEGLLGAGGCGVVYRASRDGQAVALKLQSLEHLGDRAVREVDTLTRLAHHNVVGFRAGGLFPPEAPEWLYLAMEYVRGRPLAQWVEEENPGARRVAELALGMARGLEAAHASDVLHRDIKEANVLVREEDGTPVLMDFGVGESAEAPRPPRGVLPPGTPRYRSPEALMFRREGREGVYPPTAADDLYALGVVLYWMLTARHPFENVETPEGELAVIHHPPVTPGALNRRVPWVLSELCLRLLSKEPWRRGTASTCRVALELALTGVEAAWDVPLFPNTAELPADLQGPGTASRGRRTTQTGGLPAYPGAVELAETPRLIVHARPVSRRTHRRELPRALLALGVGACLMGGAWWARRWHPAVLATSLSSHAQGAEPDARPGPGPTGRRAPDSLPSRRPGVTAPAP</sequence>
<dbReference type="PANTHER" id="PTHR43671">
    <property type="entry name" value="SERINE/THREONINE-PROTEIN KINASE NEK"/>
    <property type="match status" value="1"/>
</dbReference>
<dbReference type="PATRIC" id="fig|1278073.3.peg.990"/>
<dbReference type="Gene3D" id="3.30.200.20">
    <property type="entry name" value="Phosphorylase Kinase, domain 1"/>
    <property type="match status" value="1"/>
</dbReference>
<keyword evidence="9" id="KW-1185">Reference proteome</keyword>
<dbReference type="PROSITE" id="PS50011">
    <property type="entry name" value="PROTEIN_KINASE_DOM"/>
    <property type="match status" value="1"/>
</dbReference>
<dbReference type="RefSeq" id="WP_015346562.1">
    <property type="nucleotide sequence ID" value="NC_020126.1"/>
</dbReference>
<keyword evidence="3" id="KW-0547">Nucleotide-binding</keyword>
<evidence type="ECO:0000313" key="9">
    <source>
        <dbReference type="Proteomes" id="UP000011131"/>
    </source>
</evidence>
<evidence type="ECO:0000256" key="2">
    <source>
        <dbReference type="ARBA" id="ARBA00022679"/>
    </source>
</evidence>
<dbReference type="EC" id="2.7.11.1" evidence="1"/>
<dbReference type="InterPro" id="IPR050660">
    <property type="entry name" value="NEK_Ser/Thr_kinase"/>
</dbReference>